<keyword evidence="11" id="KW-1185">Reference proteome</keyword>
<dbReference type="GO" id="GO:0022857">
    <property type="term" value="F:transmembrane transporter activity"/>
    <property type="evidence" value="ECO:0007669"/>
    <property type="project" value="TreeGrafter"/>
</dbReference>
<dbReference type="GO" id="GO:0005886">
    <property type="term" value="C:plasma membrane"/>
    <property type="evidence" value="ECO:0007669"/>
    <property type="project" value="UniProtKB-SubCell"/>
</dbReference>
<evidence type="ECO:0000256" key="7">
    <source>
        <dbReference type="SAM" id="Phobius"/>
    </source>
</evidence>
<evidence type="ECO:0000256" key="4">
    <source>
        <dbReference type="ARBA" id="ARBA00022989"/>
    </source>
</evidence>
<dbReference type="InterPro" id="IPR050250">
    <property type="entry name" value="Macrolide_Exporter_MacB"/>
</dbReference>
<feature type="domain" description="ABC3 transporter permease C-terminal" evidence="8">
    <location>
        <begin position="285"/>
        <end position="396"/>
    </location>
</feature>
<dbReference type="RefSeq" id="WP_166844831.1">
    <property type="nucleotide sequence ID" value="NZ_JAAONY010000002.1"/>
</dbReference>
<dbReference type="PANTHER" id="PTHR30572">
    <property type="entry name" value="MEMBRANE COMPONENT OF TRANSPORTER-RELATED"/>
    <property type="match status" value="1"/>
</dbReference>
<sequence>MALGPIFRSTLRNPTGAVLIALQIALTLAIASNTFYMVKQRIDKMNRDTGVVNEELLTARVFYFGATVDQKAQADIDRKTLMDIPGVKSVSYSNSIPLGGSNNTSSLCFEQEMNDGGEENCPHSPSYYRSDVSFHETMGLKLLAGRWLNESDAIDSESISSTASRTMLLSDVLAKLYFPEESAVGKQLYLGGRPLTVVGVYERMLRPGTGGSNPDHTILAAEPQTSGYLSIRIETDRIEQVKAELEATMVGLNDQRVVSVIRTLDEVAERTYRRDKAMVVLLLGVVALLLVVTALGVAGLVSFTVANRKKQIGTRRALGASKRDILGYFMSENFAITATALLLGGFLAYALNQYLLQSYQLSRLELVYVFIAAGCLLFISQMATLLPALRASRVSPAIATRTV</sequence>
<evidence type="ECO:0000256" key="5">
    <source>
        <dbReference type="ARBA" id="ARBA00023136"/>
    </source>
</evidence>
<protein>
    <submittedName>
        <fullName evidence="10">Putative ABC transport system permease protein</fullName>
    </submittedName>
</protein>
<dbReference type="InterPro" id="IPR025857">
    <property type="entry name" value="MacB_PCD"/>
</dbReference>
<name>A0A7X0JUV1_9GAMM</name>
<dbReference type="AlphaFoldDB" id="A0A7X0JUV1"/>
<dbReference type="EMBL" id="JACHHT010000002">
    <property type="protein sequence ID" value="MBB6521816.1"/>
    <property type="molecule type" value="Genomic_DNA"/>
</dbReference>
<feature type="domain" description="MacB-like periplasmic core" evidence="9">
    <location>
        <begin position="26"/>
        <end position="247"/>
    </location>
</feature>
<organism evidence="10 11">
    <name type="scientific">Pseudoteredinibacter isoporae</name>
    <dbReference type="NCBI Taxonomy" id="570281"/>
    <lineage>
        <taxon>Bacteria</taxon>
        <taxon>Pseudomonadati</taxon>
        <taxon>Pseudomonadota</taxon>
        <taxon>Gammaproteobacteria</taxon>
        <taxon>Cellvibrionales</taxon>
        <taxon>Cellvibrionaceae</taxon>
        <taxon>Pseudoteredinibacter</taxon>
    </lineage>
</organism>
<evidence type="ECO:0000256" key="3">
    <source>
        <dbReference type="ARBA" id="ARBA00022692"/>
    </source>
</evidence>
<comment type="similarity">
    <text evidence="6">Belongs to the ABC-4 integral membrane protein family.</text>
</comment>
<evidence type="ECO:0000259" key="8">
    <source>
        <dbReference type="Pfam" id="PF02687"/>
    </source>
</evidence>
<keyword evidence="5 7" id="KW-0472">Membrane</keyword>
<evidence type="ECO:0000313" key="10">
    <source>
        <dbReference type="EMBL" id="MBB6521816.1"/>
    </source>
</evidence>
<reference evidence="10 11" key="1">
    <citation type="submission" date="2020-08" db="EMBL/GenBank/DDBJ databases">
        <title>Genomic Encyclopedia of Type Strains, Phase IV (KMG-IV): sequencing the most valuable type-strain genomes for metagenomic binning, comparative biology and taxonomic classification.</title>
        <authorList>
            <person name="Goeker M."/>
        </authorList>
    </citation>
    <scope>NUCLEOTIDE SEQUENCE [LARGE SCALE GENOMIC DNA]</scope>
    <source>
        <strain evidence="10 11">DSM 22368</strain>
    </source>
</reference>
<evidence type="ECO:0000256" key="1">
    <source>
        <dbReference type="ARBA" id="ARBA00004651"/>
    </source>
</evidence>
<feature type="transmembrane region" description="Helical" evidence="7">
    <location>
        <begin position="278"/>
        <end position="305"/>
    </location>
</feature>
<evidence type="ECO:0000259" key="9">
    <source>
        <dbReference type="Pfam" id="PF12704"/>
    </source>
</evidence>
<keyword evidence="4 7" id="KW-1133">Transmembrane helix</keyword>
<keyword evidence="3 7" id="KW-0812">Transmembrane</keyword>
<feature type="transmembrane region" description="Helical" evidence="7">
    <location>
        <begin position="325"/>
        <end position="351"/>
    </location>
</feature>
<keyword evidence="2" id="KW-1003">Cell membrane</keyword>
<dbReference type="InParanoid" id="A0A7X0JUV1"/>
<evidence type="ECO:0000313" key="11">
    <source>
        <dbReference type="Proteomes" id="UP000528457"/>
    </source>
</evidence>
<dbReference type="Proteomes" id="UP000528457">
    <property type="component" value="Unassembled WGS sequence"/>
</dbReference>
<dbReference type="InterPro" id="IPR003838">
    <property type="entry name" value="ABC3_permease_C"/>
</dbReference>
<evidence type="ECO:0000256" key="6">
    <source>
        <dbReference type="ARBA" id="ARBA00038076"/>
    </source>
</evidence>
<gene>
    <name evidence="10" type="ORF">HNR48_002101</name>
</gene>
<dbReference type="PANTHER" id="PTHR30572:SF4">
    <property type="entry name" value="ABC TRANSPORTER PERMEASE YTRF"/>
    <property type="match status" value="1"/>
</dbReference>
<proteinExistence type="inferred from homology"/>
<comment type="caution">
    <text evidence="10">The sequence shown here is derived from an EMBL/GenBank/DDBJ whole genome shotgun (WGS) entry which is preliminary data.</text>
</comment>
<dbReference type="Pfam" id="PF12704">
    <property type="entry name" value="MacB_PCD"/>
    <property type="match status" value="1"/>
</dbReference>
<comment type="subcellular location">
    <subcellularLocation>
        <location evidence="1">Cell membrane</location>
        <topology evidence="1">Multi-pass membrane protein</topology>
    </subcellularLocation>
</comment>
<accession>A0A7X0JUV1</accession>
<evidence type="ECO:0000256" key="2">
    <source>
        <dbReference type="ARBA" id="ARBA00022475"/>
    </source>
</evidence>
<dbReference type="Pfam" id="PF02687">
    <property type="entry name" value="FtsX"/>
    <property type="match status" value="1"/>
</dbReference>
<feature type="transmembrane region" description="Helical" evidence="7">
    <location>
        <begin position="366"/>
        <end position="386"/>
    </location>
</feature>